<reference evidence="1 2" key="1">
    <citation type="submission" date="2018-07" db="EMBL/GenBank/DDBJ databases">
        <title>Draft genome sequence of Ancylomarina sp. M1P.</title>
        <authorList>
            <person name="Yadav S."/>
            <person name="Villanueva L."/>
            <person name="Damste J.S.S."/>
        </authorList>
    </citation>
    <scope>NUCLEOTIDE SEQUENCE [LARGE SCALE GENOMIC DNA]</scope>
    <source>
        <strain evidence="1 2">M1P</strain>
    </source>
</reference>
<evidence type="ECO:0000313" key="2">
    <source>
        <dbReference type="Proteomes" id="UP000285794"/>
    </source>
</evidence>
<sequence length="227" mass="24976">MTFVIIILSLASASGQGAYTVVLNSKIKYQVAANADVQTYEWKVYTNNLLTTEATALECLLMPVSGESNAISVEWLQDGEYYLTLYASGYNGCVNKKAWKYTVGSTPTIAFEQLASEDCSDDDTSFATLLVAKFDTDTDLSEDQYPLTVTYRITGETEDRTATVNFADKLFPIEGIIEDINNETINQIRIISASNKFGGNINVLTGQDIHTRTIFKKPVISGTIIVN</sequence>
<accession>A0A425Y4Y0</accession>
<gene>
    <name evidence="1" type="ORF">DWB61_03965</name>
</gene>
<name>A0A425Y4Y0_9BACT</name>
<organism evidence="1 2">
    <name type="scientific">Ancylomarina euxinus</name>
    <dbReference type="NCBI Taxonomy" id="2283627"/>
    <lineage>
        <taxon>Bacteria</taxon>
        <taxon>Pseudomonadati</taxon>
        <taxon>Bacteroidota</taxon>
        <taxon>Bacteroidia</taxon>
        <taxon>Marinilabiliales</taxon>
        <taxon>Marinifilaceae</taxon>
        <taxon>Ancylomarina</taxon>
    </lineage>
</organism>
<protein>
    <submittedName>
        <fullName evidence="1">Uncharacterized protein</fullName>
    </submittedName>
</protein>
<dbReference type="EMBL" id="QQWG01000003">
    <property type="protein sequence ID" value="RRG23558.1"/>
    <property type="molecule type" value="Genomic_DNA"/>
</dbReference>
<dbReference type="Proteomes" id="UP000285794">
    <property type="component" value="Unassembled WGS sequence"/>
</dbReference>
<dbReference type="AlphaFoldDB" id="A0A425Y4Y0"/>
<comment type="caution">
    <text evidence="1">The sequence shown here is derived from an EMBL/GenBank/DDBJ whole genome shotgun (WGS) entry which is preliminary data.</text>
</comment>
<evidence type="ECO:0000313" key="1">
    <source>
        <dbReference type="EMBL" id="RRG23558.1"/>
    </source>
</evidence>
<keyword evidence="2" id="KW-1185">Reference proteome</keyword>
<proteinExistence type="predicted"/>